<dbReference type="AlphaFoldDB" id="A0A538TSI5"/>
<dbReference type="InterPro" id="IPR018392">
    <property type="entry name" value="LysM"/>
</dbReference>
<feature type="compositionally biased region" description="Low complexity" evidence="1">
    <location>
        <begin position="93"/>
        <end position="104"/>
    </location>
</feature>
<feature type="compositionally biased region" description="Basic and acidic residues" evidence="1">
    <location>
        <begin position="47"/>
        <end position="72"/>
    </location>
</feature>
<feature type="domain" description="LysM" evidence="3">
    <location>
        <begin position="420"/>
        <end position="464"/>
    </location>
</feature>
<dbReference type="Gene3D" id="1.10.530.10">
    <property type="match status" value="1"/>
</dbReference>
<dbReference type="Gene3D" id="3.10.350.10">
    <property type="entry name" value="LysM domain"/>
    <property type="match status" value="1"/>
</dbReference>
<sequence length="465" mass="52060">MIQLRSILILTLLSLTAAAPSRAAAAVFGPDMPGWSPASSRDPVPAAEEKQPDRDPLDPIREKLSKAEDLSRSGKASDAVSTAEDALKDLGDLPPSRSGVSSLRGRLEEVRDRAARSADDDADVADGTPDLPHTLKPVEPERNERVDVWLAYYTGRGRERFQLWITRSASYMDLLTKNLRAEGVPEELANLVFVESGFNMHAKSVARAVGPWQFIRGTARLFGLEMTPYKDERRDPELATRAAARYLRRLYELFDGSWPLALAAYNSGEGTVQRAIRRQRTTDFWALRLPRETKDYVPKFMAAMEIASDPERYGFEIPENSPLRYDEVVVEGAIDLSEIGRVSGVEVEELERLNPVFVRHRMPGDQDGTSLKVPHGMGEQIQLALETTYSPRPLSRTELRTAAREHRADMRRPVRRSRSGIHIVRRGETLSQIGARYRTSTTRLARLNGLSDASAIHAGQRLRVR</sequence>
<dbReference type="CDD" id="cd16894">
    <property type="entry name" value="MltD-like"/>
    <property type="match status" value="1"/>
</dbReference>
<dbReference type="SUPFAM" id="SSF53955">
    <property type="entry name" value="Lysozyme-like"/>
    <property type="match status" value="1"/>
</dbReference>
<evidence type="ECO:0000256" key="2">
    <source>
        <dbReference type="SAM" id="SignalP"/>
    </source>
</evidence>
<feature type="region of interest" description="Disordered" evidence="1">
    <location>
        <begin position="33"/>
        <end position="139"/>
    </location>
</feature>
<feature type="chain" id="PRO_5022131518" evidence="2">
    <location>
        <begin position="26"/>
        <end position="465"/>
    </location>
</feature>
<feature type="compositionally biased region" description="Basic and acidic residues" evidence="1">
    <location>
        <begin position="105"/>
        <end position="119"/>
    </location>
</feature>
<evidence type="ECO:0000313" key="4">
    <source>
        <dbReference type="EMBL" id="TMQ66591.1"/>
    </source>
</evidence>
<comment type="caution">
    <text evidence="4">The sequence shown here is derived from an EMBL/GenBank/DDBJ whole genome shotgun (WGS) entry which is preliminary data.</text>
</comment>
<dbReference type="SUPFAM" id="SSF54106">
    <property type="entry name" value="LysM domain"/>
    <property type="match status" value="1"/>
</dbReference>
<evidence type="ECO:0000313" key="5">
    <source>
        <dbReference type="Proteomes" id="UP000317691"/>
    </source>
</evidence>
<dbReference type="PANTHER" id="PTHR37423:SF2">
    <property type="entry name" value="MEMBRANE-BOUND LYTIC MUREIN TRANSGLYCOSYLASE C"/>
    <property type="match status" value="1"/>
</dbReference>
<evidence type="ECO:0000259" key="3">
    <source>
        <dbReference type="PROSITE" id="PS51782"/>
    </source>
</evidence>
<dbReference type="SMART" id="SM00257">
    <property type="entry name" value="LysM"/>
    <property type="match status" value="1"/>
</dbReference>
<name>A0A538TSI5_UNCEI</name>
<organism evidence="4 5">
    <name type="scientific">Eiseniibacteriota bacterium</name>
    <dbReference type="NCBI Taxonomy" id="2212470"/>
    <lineage>
        <taxon>Bacteria</taxon>
        <taxon>Candidatus Eiseniibacteriota</taxon>
    </lineage>
</organism>
<dbReference type="CDD" id="cd00118">
    <property type="entry name" value="LysM"/>
    <property type="match status" value="1"/>
</dbReference>
<evidence type="ECO:0000256" key="1">
    <source>
        <dbReference type="SAM" id="MobiDB-lite"/>
    </source>
</evidence>
<reference evidence="4 5" key="1">
    <citation type="journal article" date="2019" name="Nat. Microbiol.">
        <title>Mediterranean grassland soil C-N compound turnover is dependent on rainfall and depth, and is mediated by genomically divergent microorganisms.</title>
        <authorList>
            <person name="Diamond S."/>
            <person name="Andeer P.F."/>
            <person name="Li Z."/>
            <person name="Crits-Christoph A."/>
            <person name="Burstein D."/>
            <person name="Anantharaman K."/>
            <person name="Lane K.R."/>
            <person name="Thomas B.C."/>
            <person name="Pan C."/>
            <person name="Northen T.R."/>
            <person name="Banfield J.F."/>
        </authorList>
    </citation>
    <scope>NUCLEOTIDE SEQUENCE [LARGE SCALE GENOMIC DNA]</scope>
    <source>
        <strain evidence="4">WS_9</strain>
    </source>
</reference>
<feature type="signal peptide" evidence="2">
    <location>
        <begin position="1"/>
        <end position="25"/>
    </location>
</feature>
<dbReference type="Proteomes" id="UP000317691">
    <property type="component" value="Unassembled WGS sequence"/>
</dbReference>
<keyword evidence="2" id="KW-0732">Signal</keyword>
<dbReference type="PANTHER" id="PTHR37423">
    <property type="entry name" value="SOLUBLE LYTIC MUREIN TRANSGLYCOSYLASE-RELATED"/>
    <property type="match status" value="1"/>
</dbReference>
<dbReference type="InterPro" id="IPR023346">
    <property type="entry name" value="Lysozyme-like_dom_sf"/>
</dbReference>
<dbReference type="EMBL" id="VBOZ01000008">
    <property type="protein sequence ID" value="TMQ66591.1"/>
    <property type="molecule type" value="Genomic_DNA"/>
</dbReference>
<dbReference type="PROSITE" id="PS51782">
    <property type="entry name" value="LYSM"/>
    <property type="match status" value="1"/>
</dbReference>
<dbReference type="InterPro" id="IPR036779">
    <property type="entry name" value="LysM_dom_sf"/>
</dbReference>
<accession>A0A538TSI5</accession>
<gene>
    <name evidence="4" type="ORF">E6K79_01320</name>
</gene>
<dbReference type="InterPro" id="IPR008258">
    <property type="entry name" value="Transglycosylase_SLT_dom_1"/>
</dbReference>
<protein>
    <submittedName>
        <fullName evidence="4">LysM peptidoglycan-binding domain-containing protein</fullName>
    </submittedName>
</protein>
<proteinExistence type="predicted"/>
<dbReference type="Pfam" id="PF01464">
    <property type="entry name" value="SLT"/>
    <property type="match status" value="1"/>
</dbReference>
<dbReference type="Pfam" id="PF01476">
    <property type="entry name" value="LysM"/>
    <property type="match status" value="1"/>
</dbReference>